<comment type="similarity">
    <text evidence="2">Belongs to the ABC transporter superfamily.</text>
</comment>
<protein>
    <submittedName>
        <fullName evidence="10">ABC transporter ATP-binding protein</fullName>
    </submittedName>
</protein>
<evidence type="ECO:0000256" key="3">
    <source>
        <dbReference type="ARBA" id="ARBA00022448"/>
    </source>
</evidence>
<accession>A0A9X5C4V4</accession>
<dbReference type="EMBL" id="VIRB01000034">
    <property type="protein sequence ID" value="NDO68040.1"/>
    <property type="molecule type" value="Genomic_DNA"/>
</dbReference>
<evidence type="ECO:0000256" key="2">
    <source>
        <dbReference type="ARBA" id="ARBA00005417"/>
    </source>
</evidence>
<dbReference type="AlphaFoldDB" id="A0A9X5C4V4"/>
<proteinExistence type="inferred from homology"/>
<comment type="caution">
    <text evidence="10">The sequence shown here is derived from an EMBL/GenBank/DDBJ whole genome shotgun (WGS) entry which is preliminary data.</text>
</comment>
<keyword evidence="5" id="KW-0547">Nucleotide-binding</keyword>
<dbReference type="InterPro" id="IPR027417">
    <property type="entry name" value="P-loop_NTPase"/>
</dbReference>
<dbReference type="PROSITE" id="PS50893">
    <property type="entry name" value="ABC_TRANSPORTER_2"/>
    <property type="match status" value="1"/>
</dbReference>
<evidence type="ECO:0000256" key="4">
    <source>
        <dbReference type="ARBA" id="ARBA00022475"/>
    </source>
</evidence>
<organism evidence="10 11">
    <name type="scientific">Schaedlerella arabinosiphila</name>
    <dbReference type="NCBI Taxonomy" id="2044587"/>
    <lineage>
        <taxon>Bacteria</taxon>
        <taxon>Bacillati</taxon>
        <taxon>Bacillota</taxon>
        <taxon>Clostridia</taxon>
        <taxon>Lachnospirales</taxon>
        <taxon>Lachnospiraceae</taxon>
        <taxon>Schaedlerella</taxon>
    </lineage>
</organism>
<dbReference type="Proteomes" id="UP000474104">
    <property type="component" value="Unassembled WGS sequence"/>
</dbReference>
<evidence type="ECO:0000256" key="7">
    <source>
        <dbReference type="ARBA" id="ARBA00022967"/>
    </source>
</evidence>
<dbReference type="InterPro" id="IPR003439">
    <property type="entry name" value="ABC_transporter-like_ATP-bd"/>
</dbReference>
<dbReference type="RefSeq" id="WP_004075331.1">
    <property type="nucleotide sequence ID" value="NZ_VIRB01000034.1"/>
</dbReference>
<dbReference type="Gene3D" id="3.40.50.300">
    <property type="entry name" value="P-loop containing nucleotide triphosphate hydrolases"/>
    <property type="match status" value="1"/>
</dbReference>
<dbReference type="Pfam" id="PF00005">
    <property type="entry name" value="ABC_tran"/>
    <property type="match status" value="1"/>
</dbReference>
<keyword evidence="6 10" id="KW-0067">ATP-binding</keyword>
<dbReference type="InterPro" id="IPR050095">
    <property type="entry name" value="ECF_ABC_transporter_ATP-bd"/>
</dbReference>
<dbReference type="SUPFAM" id="SSF52540">
    <property type="entry name" value="P-loop containing nucleoside triphosphate hydrolases"/>
    <property type="match status" value="1"/>
</dbReference>
<evidence type="ECO:0000313" key="10">
    <source>
        <dbReference type="EMBL" id="NDO68040.1"/>
    </source>
</evidence>
<evidence type="ECO:0000313" key="11">
    <source>
        <dbReference type="Proteomes" id="UP000474104"/>
    </source>
</evidence>
<name>A0A9X5C4V4_9FIRM</name>
<dbReference type="GO" id="GO:0016887">
    <property type="term" value="F:ATP hydrolysis activity"/>
    <property type="evidence" value="ECO:0007669"/>
    <property type="project" value="InterPro"/>
</dbReference>
<keyword evidence="7" id="KW-1278">Translocase</keyword>
<dbReference type="GO" id="GO:0042626">
    <property type="term" value="F:ATPase-coupled transmembrane transporter activity"/>
    <property type="evidence" value="ECO:0007669"/>
    <property type="project" value="TreeGrafter"/>
</dbReference>
<dbReference type="GO" id="GO:0005524">
    <property type="term" value="F:ATP binding"/>
    <property type="evidence" value="ECO:0007669"/>
    <property type="project" value="UniProtKB-KW"/>
</dbReference>
<keyword evidence="3" id="KW-0813">Transport</keyword>
<dbReference type="InterPro" id="IPR003593">
    <property type="entry name" value="AAA+_ATPase"/>
</dbReference>
<evidence type="ECO:0000256" key="6">
    <source>
        <dbReference type="ARBA" id="ARBA00022840"/>
    </source>
</evidence>
<keyword evidence="8" id="KW-0472">Membrane</keyword>
<feature type="domain" description="ABC transporter" evidence="9">
    <location>
        <begin position="6"/>
        <end position="236"/>
    </location>
</feature>
<reference evidence="10 11" key="1">
    <citation type="submission" date="2019-07" db="EMBL/GenBank/DDBJ databases">
        <title>Draft genome sequences of 15 bacterial species constituting the stable defined intestinal microbiota of the GM15 gnotobiotic mouse model.</title>
        <authorList>
            <person name="Elie C."/>
            <person name="Mathieu A."/>
            <person name="Saliou A."/>
            <person name="Darnaud M."/>
            <person name="Leulier F."/>
            <person name="Tamellini A."/>
        </authorList>
    </citation>
    <scope>NUCLEOTIDE SEQUENCE [LARGE SCALE GENOMIC DNA]</scope>
    <source>
        <strain evidence="11">ASF 502</strain>
    </source>
</reference>
<dbReference type="OrthoDB" id="9784332at2"/>
<dbReference type="SMART" id="SM00382">
    <property type="entry name" value="AAA"/>
    <property type="match status" value="1"/>
</dbReference>
<dbReference type="PANTHER" id="PTHR43553">
    <property type="entry name" value="HEAVY METAL TRANSPORTER"/>
    <property type="match status" value="1"/>
</dbReference>
<dbReference type="CDD" id="cd03225">
    <property type="entry name" value="ABC_cobalt_CbiO_domain1"/>
    <property type="match status" value="1"/>
</dbReference>
<evidence type="ECO:0000256" key="1">
    <source>
        <dbReference type="ARBA" id="ARBA00004202"/>
    </source>
</evidence>
<dbReference type="InterPro" id="IPR017871">
    <property type="entry name" value="ABC_transporter-like_CS"/>
</dbReference>
<evidence type="ECO:0000259" key="9">
    <source>
        <dbReference type="PROSITE" id="PS50893"/>
    </source>
</evidence>
<dbReference type="GO" id="GO:0043190">
    <property type="term" value="C:ATP-binding cassette (ABC) transporter complex"/>
    <property type="evidence" value="ECO:0007669"/>
    <property type="project" value="TreeGrafter"/>
</dbReference>
<dbReference type="InterPro" id="IPR015856">
    <property type="entry name" value="ABC_transpr_CbiO/EcfA_su"/>
</dbReference>
<gene>
    <name evidence="10" type="ORF">FMM80_04680</name>
</gene>
<sequence>MSHIHIDVEQVSFGYEKGKEILGQISLHASERDSIGIIGANGVGKSTFLKLLVGLNLDFSGSIRVEEIPVEKRTLAQIRSKIGYVFQDSDSQLFMNTAYEDIAFAPRNYGLPEQEVDRRVEEALRMTGISHLKEKQIYKMSGGEKKLVSIATILSMTPDIILMDEPSIALDPRNRRNLIRILNSFEHLKIIASHDLDLVLDTCERTVLMADGRIVKDGPTDVILTDRELLEENGLELPLCLQGRTGKAE</sequence>
<dbReference type="PANTHER" id="PTHR43553:SF24">
    <property type="entry name" value="ENERGY-COUPLING FACTOR TRANSPORTER ATP-BINDING PROTEIN ECFA1"/>
    <property type="match status" value="1"/>
</dbReference>
<evidence type="ECO:0000256" key="5">
    <source>
        <dbReference type="ARBA" id="ARBA00022741"/>
    </source>
</evidence>
<evidence type="ECO:0000256" key="8">
    <source>
        <dbReference type="ARBA" id="ARBA00023136"/>
    </source>
</evidence>
<keyword evidence="4" id="KW-1003">Cell membrane</keyword>
<comment type="subcellular location">
    <subcellularLocation>
        <location evidence="1">Cell membrane</location>
        <topology evidence="1">Peripheral membrane protein</topology>
    </subcellularLocation>
</comment>
<dbReference type="FunFam" id="3.40.50.300:FF:000224">
    <property type="entry name" value="Energy-coupling factor transporter ATP-binding protein EcfA"/>
    <property type="match status" value="1"/>
</dbReference>
<dbReference type="PROSITE" id="PS00211">
    <property type="entry name" value="ABC_TRANSPORTER_1"/>
    <property type="match status" value="1"/>
</dbReference>